<name>A0A1V0SKC3_9VIRU</name>
<feature type="domain" description="AAA+ ATPase" evidence="3">
    <location>
        <begin position="272"/>
        <end position="438"/>
    </location>
</feature>
<reference evidence="4" key="1">
    <citation type="journal article" date="2017" name="Science">
        <title>Giant viruses with an expanded complement of translation system components.</title>
        <authorList>
            <person name="Schulz F."/>
            <person name="Yutin N."/>
            <person name="Ivanova N.N."/>
            <person name="Ortega D.R."/>
            <person name="Lee T.K."/>
            <person name="Vierheilig J."/>
            <person name="Daims H."/>
            <person name="Horn M."/>
            <person name="Wagner M."/>
            <person name="Jensen G.J."/>
            <person name="Kyrpides N.C."/>
            <person name="Koonin E.V."/>
            <person name="Woyke T."/>
        </authorList>
    </citation>
    <scope>NUCLEOTIDE SEQUENCE</scope>
    <source>
        <strain evidence="4">KNV1</strain>
    </source>
</reference>
<sequence>MNNNNNFMNTYALRSSLEHSLLGYFQTDNMIINYVITFVGISVIGSLIQKIDLLPGMIGNYVSRIYNFIYDLVMKIFRRHKTNKITKNIVIEKITDERQINPLYNAVAWYLMNQVNLDKEETLKCIIEQKITETTQTVPDIMRRVTQDIDRTLKFNGREIRYKLSASRIKIDGEEGDRRNDLIECSTEVEKDDDTFLENFIKVCTDQYMTKQKISKRYVYQNMNGQWEKIAEQSERMADTIVLKDHDKDYLIEELEHFLHNKEWYINHGFLYSIGILLHGSPGTGKTSLIRYISSVSKRNTHYLRLSQIHTEQEFNILLKNINLSETVLVMEDIDCAGTMVHNRENVYKHLQEIEKSEADMNARQPIKIIIDNSKESNRDLLRANEKVTLDVLLNILDGTLTTPGQIIVMTTNHKEILDNALIRPGRIDINLELVKCNHDMITRLCQTFYKKDKLSDENIKMIQLIPEYQYSPAHIMNIFRKNKSDIDQGIKEIHRLE</sequence>
<dbReference type="PANTHER" id="PTHR23070">
    <property type="entry name" value="BCS1 AAA-TYPE ATPASE"/>
    <property type="match status" value="1"/>
</dbReference>
<evidence type="ECO:0000259" key="3">
    <source>
        <dbReference type="SMART" id="SM00382"/>
    </source>
</evidence>
<keyword evidence="2" id="KW-0812">Transmembrane</keyword>
<organism evidence="4">
    <name type="scientific">Klosneuvirus KNV1</name>
    <dbReference type="NCBI Taxonomy" id="1977640"/>
    <lineage>
        <taxon>Viruses</taxon>
        <taxon>Varidnaviria</taxon>
        <taxon>Bamfordvirae</taxon>
        <taxon>Nucleocytoviricota</taxon>
        <taxon>Megaviricetes</taxon>
        <taxon>Imitervirales</taxon>
        <taxon>Mimiviridae</taxon>
        <taxon>Klosneuvirinae</taxon>
        <taxon>Klosneuvirus</taxon>
    </lineage>
</organism>
<evidence type="ECO:0000256" key="1">
    <source>
        <dbReference type="ARBA" id="ARBA00007448"/>
    </source>
</evidence>
<keyword evidence="2" id="KW-0472">Membrane</keyword>
<dbReference type="Gene3D" id="3.40.50.300">
    <property type="entry name" value="P-loop containing nucleotide triphosphate hydrolases"/>
    <property type="match status" value="1"/>
</dbReference>
<dbReference type="Pfam" id="PF00004">
    <property type="entry name" value="AAA"/>
    <property type="match status" value="1"/>
</dbReference>
<dbReference type="EMBL" id="KY684110">
    <property type="protein sequence ID" value="ARF12121.1"/>
    <property type="molecule type" value="Genomic_DNA"/>
</dbReference>
<dbReference type="GO" id="GO:0016887">
    <property type="term" value="F:ATP hydrolysis activity"/>
    <property type="evidence" value="ECO:0007669"/>
    <property type="project" value="InterPro"/>
</dbReference>
<dbReference type="InterPro" id="IPR050747">
    <property type="entry name" value="Mitochondrial_chaperone_BCS1"/>
</dbReference>
<comment type="similarity">
    <text evidence="1">Belongs to the AAA ATPase family. BCS1 subfamily.</text>
</comment>
<feature type="transmembrane region" description="Helical" evidence="2">
    <location>
        <begin position="31"/>
        <end position="48"/>
    </location>
</feature>
<dbReference type="GO" id="GO:0005524">
    <property type="term" value="F:ATP binding"/>
    <property type="evidence" value="ECO:0007669"/>
    <property type="project" value="InterPro"/>
</dbReference>
<keyword evidence="2" id="KW-1133">Transmembrane helix</keyword>
<dbReference type="SUPFAM" id="SSF52540">
    <property type="entry name" value="P-loop containing nucleoside triphosphate hydrolases"/>
    <property type="match status" value="1"/>
</dbReference>
<protein>
    <submittedName>
        <fullName evidence="4">AAA family ATPase</fullName>
    </submittedName>
</protein>
<proteinExistence type="inferred from homology"/>
<accession>A0A1V0SKC3</accession>
<dbReference type="SMART" id="SM00382">
    <property type="entry name" value="AAA"/>
    <property type="match status" value="1"/>
</dbReference>
<evidence type="ECO:0000313" key="4">
    <source>
        <dbReference type="EMBL" id="ARF12121.1"/>
    </source>
</evidence>
<dbReference type="InterPro" id="IPR027417">
    <property type="entry name" value="P-loop_NTPase"/>
</dbReference>
<gene>
    <name evidence="4" type="ORF">Klosneuvirus_3_256</name>
</gene>
<dbReference type="InterPro" id="IPR003593">
    <property type="entry name" value="AAA+_ATPase"/>
</dbReference>
<dbReference type="InterPro" id="IPR003959">
    <property type="entry name" value="ATPase_AAA_core"/>
</dbReference>
<evidence type="ECO:0000256" key="2">
    <source>
        <dbReference type="SAM" id="Phobius"/>
    </source>
</evidence>